<reference evidence="18 19" key="1">
    <citation type="journal article" date="2016" name="Nat. Commun.">
        <title>Thousands of microbial genomes shed light on interconnected biogeochemical processes in an aquifer system.</title>
        <authorList>
            <person name="Anantharaman K."/>
            <person name="Brown C.T."/>
            <person name="Hug L.A."/>
            <person name="Sharon I."/>
            <person name="Castelle C.J."/>
            <person name="Probst A.J."/>
            <person name="Thomas B.C."/>
            <person name="Singh A."/>
            <person name="Wilkins M.J."/>
            <person name="Karaoz U."/>
            <person name="Brodie E.L."/>
            <person name="Williams K.H."/>
            <person name="Hubbard S.S."/>
            <person name="Banfield J.F."/>
        </authorList>
    </citation>
    <scope>NUCLEOTIDE SEQUENCE [LARGE SCALE GENOMIC DNA]</scope>
</reference>
<evidence type="ECO:0000256" key="1">
    <source>
        <dbReference type="ARBA" id="ARBA00004496"/>
    </source>
</evidence>
<evidence type="ECO:0000256" key="11">
    <source>
        <dbReference type="PIRNR" id="PIRNR001174"/>
    </source>
</evidence>
<dbReference type="Gene3D" id="1.10.8.60">
    <property type="match status" value="1"/>
</dbReference>
<proteinExistence type="evidence at transcript level"/>
<accession>A0A1F7YGL5</accession>
<dbReference type="Gene3D" id="1.20.5.5270">
    <property type="match status" value="1"/>
</dbReference>
<dbReference type="InterPro" id="IPR046336">
    <property type="entry name" value="Lon_prtase_N_sf"/>
</dbReference>
<dbReference type="GO" id="GO:0005524">
    <property type="term" value="F:ATP binding"/>
    <property type="evidence" value="ECO:0007669"/>
    <property type="project" value="UniProtKB-UniRule"/>
</dbReference>
<dbReference type="FunFam" id="3.40.50.300:FF:000021">
    <property type="entry name" value="Lon protease homolog"/>
    <property type="match status" value="1"/>
</dbReference>
<dbReference type="InterPro" id="IPR015947">
    <property type="entry name" value="PUA-like_sf"/>
</dbReference>
<dbReference type="InterPro" id="IPR014721">
    <property type="entry name" value="Ribsml_uS5_D2-typ_fold_subgr"/>
</dbReference>
<keyword evidence="2 10" id="KW-0963">Cytoplasm</keyword>
<dbReference type="Pfam" id="PF00004">
    <property type="entry name" value="AAA"/>
    <property type="match status" value="1"/>
</dbReference>
<dbReference type="AlphaFoldDB" id="A0A1F7YGL5"/>
<comment type="similarity">
    <text evidence="10 11 14 15">Belongs to the peptidase S16 family.</text>
</comment>
<evidence type="ECO:0000259" key="16">
    <source>
        <dbReference type="PROSITE" id="PS51786"/>
    </source>
</evidence>
<evidence type="ECO:0000256" key="9">
    <source>
        <dbReference type="ARBA" id="ARBA00050665"/>
    </source>
</evidence>
<comment type="subunit">
    <text evidence="10 11">Homohexamer. Organized in a ring with a central cavity.</text>
</comment>
<evidence type="ECO:0000256" key="12">
    <source>
        <dbReference type="PIRSR" id="PIRSR001174-1"/>
    </source>
</evidence>
<dbReference type="GO" id="GO:0016887">
    <property type="term" value="F:ATP hydrolysis activity"/>
    <property type="evidence" value="ECO:0007669"/>
    <property type="project" value="UniProtKB-UniRule"/>
</dbReference>
<dbReference type="GO" id="GO:0004176">
    <property type="term" value="F:ATP-dependent peptidase activity"/>
    <property type="evidence" value="ECO:0007669"/>
    <property type="project" value="UniProtKB-UniRule"/>
</dbReference>
<feature type="domain" description="Lon proteolytic" evidence="16">
    <location>
        <begin position="609"/>
        <end position="790"/>
    </location>
</feature>
<dbReference type="Gene3D" id="1.20.58.1480">
    <property type="match status" value="1"/>
</dbReference>
<keyword evidence="3 10" id="KW-0645">Protease</keyword>
<dbReference type="GO" id="GO:0043565">
    <property type="term" value="F:sequence-specific DNA binding"/>
    <property type="evidence" value="ECO:0007669"/>
    <property type="project" value="UniProtKB-UniRule"/>
</dbReference>
<keyword evidence="6 10" id="KW-0720">Serine protease</keyword>
<dbReference type="Gene3D" id="2.30.130.40">
    <property type="entry name" value="LON domain-like"/>
    <property type="match status" value="1"/>
</dbReference>
<dbReference type="PROSITE" id="PS51786">
    <property type="entry name" value="LON_PROTEOLYTIC"/>
    <property type="match status" value="1"/>
</dbReference>
<evidence type="ECO:0000256" key="13">
    <source>
        <dbReference type="PIRSR" id="PIRSR001174-2"/>
    </source>
</evidence>
<evidence type="ECO:0000259" key="17">
    <source>
        <dbReference type="PROSITE" id="PS51787"/>
    </source>
</evidence>
<sequence length="812" mass="90571">MENQVTKNLRRIPIVPIRGSVVFPHTDAVLTFGRKKSVAAINSAFQEDKVVAIFTQKDPRMAEPGQVDLYKVGTIAVITQMMSTEGEIHAVVKGQVRVKLAEIISQEPFLVGMVEEIPEESPLTDEVKALSNNLIELFKKAINLGKQAEIMTVMNLVSGQPEAYQVADQVASLLDIKTSEKQRLLETVPMKKRIDKILEYLAHEVNVLELEKTISTKTQHRFEDQMRKAMLREKKKTIEEELGEEELGDLSSEEVKTYRKKIKAASMPRDVEEKARKELARLIQMSPHNPEGGYIRNYLDWLCDMPWSKLSPNDVSIKRAAKILEDDHYGLDKAKERILEYLAVMKVKRGSTKKLLKSGDKDESQPTILCFIGPPGVGKTSIGKSIAKALKRKFVRVSLGGIRDEAEIRGHRRTYVGALPGRVIQGIKNAGTKNPVFMLDEIDKLGVDFRGDPSSALLEALDPEQNKEFSDHYLEVPFDLSHVMFIATGNVMESIPAALKDRMEIINFPGYTQDEKFNIAKKFLWPKQLRLHGLAGEKLQISDAALNEIIVRYTREAGVRNLERNLATICRKVARFVAEKKKFSLTLDLPEVRKFLGPQKFSSLIAEKNDEVGMATGLAVTAAGGEILFIEVALMPGRGKLTLTGQLGDVMKESAKAAFTWAKAHWKELGLKETFGNRMDVHIHVPEGAVPKDGPSAGIAITTALVSALTGIPVKRYVGMTGEITLRGRVLEIGGVKEKVIAGHLAGLKTIILPKDNEKDMEDVPKKVKKDIKFIFAERYDEVLKIALKKLPEPKIEQVKKRVPSPSYIATV</sequence>
<dbReference type="PANTHER" id="PTHR10046">
    <property type="entry name" value="ATP DEPENDENT LON PROTEASE FAMILY MEMBER"/>
    <property type="match status" value="1"/>
</dbReference>
<evidence type="ECO:0000256" key="8">
    <source>
        <dbReference type="ARBA" id="ARBA00023016"/>
    </source>
</evidence>
<dbReference type="SMART" id="SM00382">
    <property type="entry name" value="AAA"/>
    <property type="match status" value="1"/>
</dbReference>
<dbReference type="EMBL" id="MGGL01000011">
    <property type="protein sequence ID" value="OGM26467.1"/>
    <property type="molecule type" value="Genomic_DNA"/>
</dbReference>
<feature type="active site" evidence="10 12">
    <location>
        <position position="739"/>
    </location>
</feature>
<dbReference type="CDD" id="cd19500">
    <property type="entry name" value="RecA-like_Lon"/>
    <property type="match status" value="1"/>
</dbReference>
<dbReference type="Pfam" id="PF02190">
    <property type="entry name" value="LON_substr_bdg"/>
    <property type="match status" value="1"/>
</dbReference>
<name>A0A1F7YGL5_9BACT</name>
<dbReference type="InterPro" id="IPR027417">
    <property type="entry name" value="P-loop_NTPase"/>
</dbReference>
<dbReference type="InterPro" id="IPR003593">
    <property type="entry name" value="AAA+_ATPase"/>
</dbReference>
<comment type="induction">
    <text evidence="10">By heat shock.</text>
</comment>
<dbReference type="GO" id="GO:0034605">
    <property type="term" value="P:cellular response to heat"/>
    <property type="evidence" value="ECO:0007669"/>
    <property type="project" value="UniProtKB-UniRule"/>
</dbReference>
<dbReference type="PROSITE" id="PS01046">
    <property type="entry name" value="LON_SER"/>
    <property type="match status" value="1"/>
</dbReference>
<dbReference type="Gene3D" id="3.40.50.300">
    <property type="entry name" value="P-loop containing nucleotide triphosphate hydrolases"/>
    <property type="match status" value="1"/>
</dbReference>
<dbReference type="GO" id="GO:0004252">
    <property type="term" value="F:serine-type endopeptidase activity"/>
    <property type="evidence" value="ECO:0007669"/>
    <property type="project" value="UniProtKB-UniRule"/>
</dbReference>
<dbReference type="InterPro" id="IPR027543">
    <property type="entry name" value="Lon_bac"/>
</dbReference>
<evidence type="ECO:0000256" key="3">
    <source>
        <dbReference type="ARBA" id="ARBA00022670"/>
    </source>
</evidence>
<dbReference type="EC" id="3.4.21.53" evidence="10 11"/>
<evidence type="ECO:0000256" key="15">
    <source>
        <dbReference type="RuleBase" id="RU000591"/>
    </source>
</evidence>
<comment type="function">
    <text evidence="10">ATP-dependent serine protease that mediates the selective degradation of mutant and abnormal proteins as well as certain short-lived regulatory proteins. Required for cellular homeostasis and for survival from DNA damage and developmental changes induced by stress. Degrades polypeptides processively to yield small peptide fragments that are 5 to 10 amino acids long. Binds to DNA in a double-stranded, site-specific manner.</text>
</comment>
<evidence type="ECO:0000256" key="10">
    <source>
        <dbReference type="HAMAP-Rule" id="MF_01973"/>
    </source>
</evidence>
<dbReference type="InterPro" id="IPR003959">
    <property type="entry name" value="ATPase_AAA_core"/>
</dbReference>
<dbReference type="SUPFAM" id="SSF88697">
    <property type="entry name" value="PUA domain-like"/>
    <property type="match status" value="1"/>
</dbReference>
<dbReference type="InterPro" id="IPR008268">
    <property type="entry name" value="Peptidase_S16_AS"/>
</dbReference>
<dbReference type="Proteomes" id="UP000179221">
    <property type="component" value="Unassembled WGS sequence"/>
</dbReference>
<gene>
    <name evidence="10" type="primary">lon</name>
    <name evidence="18" type="ORF">A2628_02925</name>
</gene>
<comment type="subcellular location">
    <subcellularLocation>
        <location evidence="1 10 11">Cytoplasm</location>
    </subcellularLocation>
</comment>
<comment type="caution">
    <text evidence="18">The sequence shown here is derived from an EMBL/GenBank/DDBJ whole genome shotgun (WGS) entry which is preliminary data.</text>
</comment>
<dbReference type="Pfam" id="PF05362">
    <property type="entry name" value="Lon_C"/>
    <property type="match status" value="1"/>
</dbReference>
<dbReference type="Pfam" id="PF22667">
    <property type="entry name" value="Lon_lid"/>
    <property type="match status" value="1"/>
</dbReference>
<keyword evidence="4 10" id="KW-0547">Nucleotide-binding</keyword>
<dbReference type="SUPFAM" id="SSF54211">
    <property type="entry name" value="Ribosomal protein S5 domain 2-like"/>
    <property type="match status" value="1"/>
</dbReference>
<evidence type="ECO:0000256" key="7">
    <source>
        <dbReference type="ARBA" id="ARBA00022840"/>
    </source>
</evidence>
<dbReference type="SMART" id="SM00464">
    <property type="entry name" value="LON"/>
    <property type="match status" value="1"/>
</dbReference>
<evidence type="ECO:0000256" key="5">
    <source>
        <dbReference type="ARBA" id="ARBA00022801"/>
    </source>
</evidence>
<organism evidence="18 19">
    <name type="scientific">Candidatus Woesebacteria bacterium RIFCSPHIGHO2_01_FULL_40_22</name>
    <dbReference type="NCBI Taxonomy" id="1802499"/>
    <lineage>
        <taxon>Bacteria</taxon>
        <taxon>Candidatus Woeseibacteriota</taxon>
    </lineage>
</organism>
<evidence type="ECO:0000256" key="2">
    <source>
        <dbReference type="ARBA" id="ARBA00022490"/>
    </source>
</evidence>
<keyword evidence="5 10" id="KW-0378">Hydrolase</keyword>
<dbReference type="FunFam" id="1.20.5.5270:FF:000002">
    <property type="entry name" value="Lon protease homolog"/>
    <property type="match status" value="1"/>
</dbReference>
<evidence type="ECO:0000256" key="6">
    <source>
        <dbReference type="ARBA" id="ARBA00022825"/>
    </source>
</evidence>
<dbReference type="InterPro" id="IPR003111">
    <property type="entry name" value="Lon_prtase_N"/>
</dbReference>
<dbReference type="HAMAP" id="MF_01973">
    <property type="entry name" value="lon_bact"/>
    <property type="match status" value="1"/>
</dbReference>
<dbReference type="InterPro" id="IPR020568">
    <property type="entry name" value="Ribosomal_Su5_D2-typ_SF"/>
</dbReference>
<dbReference type="PROSITE" id="PS51787">
    <property type="entry name" value="LON_N"/>
    <property type="match status" value="1"/>
</dbReference>
<dbReference type="InterPro" id="IPR008269">
    <property type="entry name" value="Lon_proteolytic"/>
</dbReference>
<evidence type="ECO:0000256" key="14">
    <source>
        <dbReference type="PROSITE-ProRule" id="PRU01122"/>
    </source>
</evidence>
<evidence type="ECO:0000313" key="19">
    <source>
        <dbReference type="Proteomes" id="UP000179221"/>
    </source>
</evidence>
<dbReference type="PIRSF" id="PIRSF001174">
    <property type="entry name" value="Lon_proteas"/>
    <property type="match status" value="1"/>
</dbReference>
<protein>
    <recommendedName>
        <fullName evidence="10 11">Lon protease</fullName>
        <ecNumber evidence="10 11">3.4.21.53</ecNumber>
    </recommendedName>
    <alternativeName>
        <fullName evidence="10">ATP-dependent protease La</fullName>
    </alternativeName>
</protein>
<keyword evidence="7 10" id="KW-0067">ATP-binding</keyword>
<dbReference type="InterPro" id="IPR027065">
    <property type="entry name" value="Lon_Prtase"/>
</dbReference>
<feature type="binding site" evidence="10 13">
    <location>
        <begin position="373"/>
        <end position="380"/>
    </location>
    <ligand>
        <name>ATP</name>
        <dbReference type="ChEBI" id="CHEBI:30616"/>
    </ligand>
</feature>
<dbReference type="Gene3D" id="3.30.230.10">
    <property type="match status" value="1"/>
</dbReference>
<evidence type="ECO:0000256" key="4">
    <source>
        <dbReference type="ARBA" id="ARBA00022741"/>
    </source>
</evidence>
<comment type="catalytic activity">
    <reaction evidence="9 10 11 14">
        <text>Hydrolysis of proteins in presence of ATP.</text>
        <dbReference type="EC" id="3.4.21.53"/>
    </reaction>
</comment>
<dbReference type="GO" id="GO:0005737">
    <property type="term" value="C:cytoplasm"/>
    <property type="evidence" value="ECO:0007669"/>
    <property type="project" value="UniProtKB-SubCell"/>
</dbReference>
<dbReference type="NCBIfam" id="TIGR00763">
    <property type="entry name" value="lon"/>
    <property type="match status" value="1"/>
</dbReference>
<dbReference type="InterPro" id="IPR054594">
    <property type="entry name" value="Lon_lid"/>
</dbReference>
<keyword evidence="8 10" id="KW-0346">Stress response</keyword>
<feature type="active site" evidence="10 12">
    <location>
        <position position="696"/>
    </location>
</feature>
<evidence type="ECO:0000313" key="18">
    <source>
        <dbReference type="EMBL" id="OGM26467.1"/>
    </source>
</evidence>
<dbReference type="PRINTS" id="PR00830">
    <property type="entry name" value="ENDOLAPTASE"/>
</dbReference>
<dbReference type="GO" id="GO:0006515">
    <property type="term" value="P:protein quality control for misfolded or incompletely synthesized proteins"/>
    <property type="evidence" value="ECO:0007669"/>
    <property type="project" value="UniProtKB-UniRule"/>
</dbReference>
<dbReference type="InterPro" id="IPR004815">
    <property type="entry name" value="Lon_bac/euk-typ"/>
</dbReference>
<feature type="domain" description="Lon N-terminal" evidence="17">
    <location>
        <begin position="12"/>
        <end position="205"/>
    </location>
</feature>
<dbReference type="SUPFAM" id="SSF52540">
    <property type="entry name" value="P-loop containing nucleoside triphosphate hydrolases"/>
    <property type="match status" value="1"/>
</dbReference>